<name>A0A7U7GF43_9GAMM</name>
<dbReference type="Proteomes" id="UP000019184">
    <property type="component" value="Unassembled WGS sequence"/>
</dbReference>
<dbReference type="InterPro" id="IPR050744">
    <property type="entry name" value="AI-2_Isomerase_LsrG"/>
</dbReference>
<evidence type="ECO:0000313" key="3">
    <source>
        <dbReference type="Proteomes" id="UP000019184"/>
    </source>
</evidence>
<gene>
    <name evidence="2" type="ORF">BN874_590009</name>
</gene>
<dbReference type="OrthoDB" id="9812192at2"/>
<dbReference type="AlphaFoldDB" id="A0A7U7GF43"/>
<dbReference type="PROSITE" id="PS51725">
    <property type="entry name" value="ABM"/>
    <property type="match status" value="1"/>
</dbReference>
<sequence>MLMTIAKFEARPELRQELLELARMLVEQSRAEDGCLDFGGYRDIMGSDTLLVVGRWIDQGALERHYESAHFQEIVGRFAELLVEALPSVSLYEVVEMDRL</sequence>
<dbReference type="Gene3D" id="3.30.70.100">
    <property type="match status" value="1"/>
</dbReference>
<keyword evidence="3" id="KW-1185">Reference proteome</keyword>
<evidence type="ECO:0000259" key="1">
    <source>
        <dbReference type="PROSITE" id="PS51725"/>
    </source>
</evidence>
<dbReference type="InterPro" id="IPR007138">
    <property type="entry name" value="ABM_dom"/>
</dbReference>
<dbReference type="InterPro" id="IPR011008">
    <property type="entry name" value="Dimeric_a/b-barrel"/>
</dbReference>
<dbReference type="GO" id="GO:0003824">
    <property type="term" value="F:catalytic activity"/>
    <property type="evidence" value="ECO:0007669"/>
    <property type="project" value="TreeGrafter"/>
</dbReference>
<dbReference type="RefSeq" id="WP_051497973.1">
    <property type="nucleotide sequence ID" value="NZ_CBTK010000275.1"/>
</dbReference>
<proteinExistence type="predicted"/>
<dbReference type="PANTHER" id="PTHR33336:SF15">
    <property type="entry name" value="ABM DOMAIN-CONTAINING PROTEIN"/>
    <property type="match status" value="1"/>
</dbReference>
<dbReference type="SUPFAM" id="SSF54909">
    <property type="entry name" value="Dimeric alpha+beta barrel"/>
    <property type="match status" value="1"/>
</dbReference>
<accession>A0A7U7GF43</accession>
<organism evidence="2 3">
    <name type="scientific">Candidatus Contendobacter odensis Run_B_J11</name>
    <dbReference type="NCBI Taxonomy" id="1400861"/>
    <lineage>
        <taxon>Bacteria</taxon>
        <taxon>Pseudomonadati</taxon>
        <taxon>Pseudomonadota</taxon>
        <taxon>Gammaproteobacteria</taxon>
        <taxon>Candidatus Competibacteraceae</taxon>
        <taxon>Candidatus Contendibacter</taxon>
    </lineage>
</organism>
<dbReference type="Pfam" id="PF03992">
    <property type="entry name" value="ABM"/>
    <property type="match status" value="1"/>
</dbReference>
<protein>
    <recommendedName>
        <fullName evidence="1">ABM domain-containing protein</fullName>
    </recommendedName>
</protein>
<dbReference type="PANTHER" id="PTHR33336">
    <property type="entry name" value="QUINOL MONOOXYGENASE YGIN-RELATED"/>
    <property type="match status" value="1"/>
</dbReference>
<dbReference type="EMBL" id="CBTK010000275">
    <property type="protein sequence ID" value="CDH46741.1"/>
    <property type="molecule type" value="Genomic_DNA"/>
</dbReference>
<comment type="caution">
    <text evidence="2">The sequence shown here is derived from an EMBL/GenBank/DDBJ whole genome shotgun (WGS) entry which is preliminary data.</text>
</comment>
<feature type="domain" description="ABM" evidence="1">
    <location>
        <begin position="2"/>
        <end position="91"/>
    </location>
</feature>
<reference evidence="2 3" key="1">
    <citation type="journal article" date="2014" name="ISME J.">
        <title>Candidatus Competibacter-lineage genomes retrieved from metagenomes reveal functional metabolic diversity.</title>
        <authorList>
            <person name="McIlroy S.J."/>
            <person name="Albertsen M."/>
            <person name="Andresen E.K."/>
            <person name="Saunders A.M."/>
            <person name="Kristiansen R."/>
            <person name="Stokholm-Bjerregaard M."/>
            <person name="Nielsen K.L."/>
            <person name="Nielsen P.H."/>
        </authorList>
    </citation>
    <scope>NUCLEOTIDE SEQUENCE [LARGE SCALE GENOMIC DNA]</scope>
    <source>
        <strain evidence="2 3">Run_B_J11</strain>
    </source>
</reference>
<evidence type="ECO:0000313" key="2">
    <source>
        <dbReference type="EMBL" id="CDH46741.1"/>
    </source>
</evidence>